<dbReference type="AlphaFoldDB" id="A0A2A5WQ83"/>
<dbReference type="Pfam" id="PF01243">
    <property type="entry name" value="PNPOx_N"/>
    <property type="match status" value="1"/>
</dbReference>
<evidence type="ECO:0000313" key="4">
    <source>
        <dbReference type="Proteomes" id="UP000219327"/>
    </source>
</evidence>
<dbReference type="GO" id="GO:0005829">
    <property type="term" value="C:cytosol"/>
    <property type="evidence" value="ECO:0007669"/>
    <property type="project" value="TreeGrafter"/>
</dbReference>
<dbReference type="SUPFAM" id="SSF50475">
    <property type="entry name" value="FMN-binding split barrel"/>
    <property type="match status" value="1"/>
</dbReference>
<evidence type="ECO:0000256" key="1">
    <source>
        <dbReference type="ARBA" id="ARBA00023002"/>
    </source>
</evidence>
<evidence type="ECO:0000313" key="3">
    <source>
        <dbReference type="EMBL" id="PDH38374.1"/>
    </source>
</evidence>
<evidence type="ECO:0000259" key="2">
    <source>
        <dbReference type="Pfam" id="PF01243"/>
    </source>
</evidence>
<organism evidence="3 4">
    <name type="scientific">OM182 bacterium MED-G24</name>
    <dbReference type="NCBI Taxonomy" id="1986255"/>
    <lineage>
        <taxon>Bacteria</taxon>
        <taxon>Pseudomonadati</taxon>
        <taxon>Pseudomonadota</taxon>
        <taxon>Gammaproteobacteria</taxon>
        <taxon>OMG group</taxon>
        <taxon>OM182 clade</taxon>
    </lineage>
</organism>
<dbReference type="InterPro" id="IPR011576">
    <property type="entry name" value="Pyridox_Oxase_N"/>
</dbReference>
<dbReference type="Gene3D" id="2.30.110.10">
    <property type="entry name" value="Electron Transport, Fmn-binding Protein, Chain A"/>
    <property type="match status" value="1"/>
</dbReference>
<keyword evidence="1" id="KW-0560">Oxidoreductase</keyword>
<dbReference type="GO" id="GO:0016627">
    <property type="term" value="F:oxidoreductase activity, acting on the CH-CH group of donors"/>
    <property type="evidence" value="ECO:0007669"/>
    <property type="project" value="TreeGrafter"/>
</dbReference>
<dbReference type="EMBL" id="NTKD01000037">
    <property type="protein sequence ID" value="PDH38374.1"/>
    <property type="molecule type" value="Genomic_DNA"/>
</dbReference>
<reference evidence="3 4" key="1">
    <citation type="submission" date="2017-08" db="EMBL/GenBank/DDBJ databases">
        <title>Fine stratification of microbial communities through a metagenomic profile of the photic zone.</title>
        <authorList>
            <person name="Haro-Moreno J.M."/>
            <person name="Lopez-Perez M."/>
            <person name="De La Torre J."/>
            <person name="Picazo A."/>
            <person name="Camacho A."/>
            <person name="Rodriguez-Valera F."/>
        </authorList>
    </citation>
    <scope>NUCLEOTIDE SEQUENCE [LARGE SCALE GENOMIC DNA]</scope>
    <source>
        <strain evidence="3">MED-G24</strain>
    </source>
</reference>
<name>A0A2A5WQ83_9GAMM</name>
<dbReference type="GO" id="GO:0070967">
    <property type="term" value="F:coenzyme F420 binding"/>
    <property type="evidence" value="ECO:0007669"/>
    <property type="project" value="TreeGrafter"/>
</dbReference>
<protein>
    <recommendedName>
        <fullName evidence="2">Pyridoxamine 5'-phosphate oxidase N-terminal domain-containing protein</fullName>
    </recommendedName>
</protein>
<gene>
    <name evidence="3" type="ORF">CNE99_07070</name>
</gene>
<accession>A0A2A5WQ83</accession>
<dbReference type="InterPro" id="IPR052019">
    <property type="entry name" value="F420H2_bilvrd_red/Heme_oxyg"/>
</dbReference>
<dbReference type="InterPro" id="IPR012349">
    <property type="entry name" value="Split_barrel_FMN-bd"/>
</dbReference>
<comment type="caution">
    <text evidence="3">The sequence shown here is derived from an EMBL/GenBank/DDBJ whole genome shotgun (WGS) entry which is preliminary data.</text>
</comment>
<dbReference type="Proteomes" id="UP000219327">
    <property type="component" value="Unassembled WGS sequence"/>
</dbReference>
<feature type="domain" description="Pyridoxamine 5'-phosphate oxidase N-terminal" evidence="2">
    <location>
        <begin position="8"/>
        <end position="107"/>
    </location>
</feature>
<dbReference type="PANTHER" id="PTHR35176:SF6">
    <property type="entry name" value="HEME OXYGENASE HI_0854-RELATED"/>
    <property type="match status" value="1"/>
</dbReference>
<sequence>MPSNMDTETFNDFLDSRPGWIILTTITPDGFPHSVPLGYFRDGDTVYCGCRDNTAKIRNIEANPKVSLMIESGSTMADIKGAMIQGTATVIRDPEVVLTLMRKAAVRRGTPEADWPTSSRPGSAFIEISVVNRISWDYGV</sequence>
<dbReference type="PANTHER" id="PTHR35176">
    <property type="entry name" value="HEME OXYGENASE HI_0854-RELATED"/>
    <property type="match status" value="1"/>
</dbReference>
<proteinExistence type="predicted"/>